<feature type="domain" description="Reverse transcriptase" evidence="2">
    <location>
        <begin position="568"/>
        <end position="750"/>
    </location>
</feature>
<dbReference type="EMBL" id="CAJHNJ030000028">
    <property type="protein sequence ID" value="CAG9123174.1"/>
    <property type="molecule type" value="Genomic_DNA"/>
</dbReference>
<feature type="compositionally biased region" description="Acidic residues" evidence="1">
    <location>
        <begin position="253"/>
        <end position="265"/>
    </location>
</feature>
<keyword evidence="4" id="KW-1185">Reference proteome</keyword>
<dbReference type="GO" id="GO:0071897">
    <property type="term" value="P:DNA biosynthetic process"/>
    <property type="evidence" value="ECO:0007669"/>
    <property type="project" value="UniProtKB-ARBA"/>
</dbReference>
<evidence type="ECO:0000313" key="4">
    <source>
        <dbReference type="Proteomes" id="UP000653454"/>
    </source>
</evidence>
<organism evidence="3 4">
    <name type="scientific">Plutella xylostella</name>
    <name type="common">Diamondback moth</name>
    <name type="synonym">Plutella maculipennis</name>
    <dbReference type="NCBI Taxonomy" id="51655"/>
    <lineage>
        <taxon>Eukaryota</taxon>
        <taxon>Metazoa</taxon>
        <taxon>Ecdysozoa</taxon>
        <taxon>Arthropoda</taxon>
        <taxon>Hexapoda</taxon>
        <taxon>Insecta</taxon>
        <taxon>Pterygota</taxon>
        <taxon>Neoptera</taxon>
        <taxon>Endopterygota</taxon>
        <taxon>Lepidoptera</taxon>
        <taxon>Glossata</taxon>
        <taxon>Ditrysia</taxon>
        <taxon>Yponomeutoidea</taxon>
        <taxon>Plutellidae</taxon>
        <taxon>Plutella</taxon>
    </lineage>
</organism>
<evidence type="ECO:0000259" key="2">
    <source>
        <dbReference type="PROSITE" id="PS50878"/>
    </source>
</evidence>
<dbReference type="CDD" id="cd03714">
    <property type="entry name" value="RT_DIRS1"/>
    <property type="match status" value="1"/>
</dbReference>
<accession>A0A8S4F473</accession>
<dbReference type="InterPro" id="IPR043128">
    <property type="entry name" value="Rev_trsase/Diguanyl_cyclase"/>
</dbReference>
<protein>
    <submittedName>
        <fullName evidence="3">(diamondback moth) hypothetical protein</fullName>
    </submittedName>
</protein>
<dbReference type="Pfam" id="PF00078">
    <property type="entry name" value="RVT_1"/>
    <property type="match status" value="1"/>
</dbReference>
<feature type="region of interest" description="Disordered" evidence="1">
    <location>
        <begin position="137"/>
        <end position="189"/>
    </location>
</feature>
<feature type="region of interest" description="Disordered" evidence="1">
    <location>
        <begin position="244"/>
        <end position="280"/>
    </location>
</feature>
<proteinExistence type="predicted"/>
<dbReference type="PANTHER" id="PTHR33050:SF7">
    <property type="entry name" value="RIBONUCLEASE H"/>
    <property type="match status" value="1"/>
</dbReference>
<dbReference type="PROSITE" id="PS50878">
    <property type="entry name" value="RT_POL"/>
    <property type="match status" value="1"/>
</dbReference>
<dbReference type="Gene3D" id="3.30.70.270">
    <property type="match status" value="1"/>
</dbReference>
<dbReference type="InterPro" id="IPR043502">
    <property type="entry name" value="DNA/RNA_pol_sf"/>
</dbReference>
<comment type="caution">
    <text evidence="3">The sequence shown here is derived from an EMBL/GenBank/DDBJ whole genome shotgun (WGS) entry which is preliminary data.</text>
</comment>
<gene>
    <name evidence="3" type="ORF">PLXY2_LOCUS7922</name>
</gene>
<feature type="compositionally biased region" description="Polar residues" evidence="1">
    <location>
        <begin position="145"/>
        <end position="160"/>
    </location>
</feature>
<dbReference type="Gene3D" id="3.10.10.10">
    <property type="entry name" value="HIV Type 1 Reverse Transcriptase, subunit A, domain 1"/>
    <property type="match status" value="1"/>
</dbReference>
<evidence type="ECO:0000256" key="1">
    <source>
        <dbReference type="SAM" id="MobiDB-lite"/>
    </source>
</evidence>
<dbReference type="AlphaFoldDB" id="A0A8S4F473"/>
<dbReference type="CDD" id="cd09275">
    <property type="entry name" value="RNase_HI_RT_DIRS1"/>
    <property type="match status" value="1"/>
</dbReference>
<dbReference type="SUPFAM" id="SSF56672">
    <property type="entry name" value="DNA/RNA polymerases"/>
    <property type="match status" value="1"/>
</dbReference>
<dbReference type="InterPro" id="IPR000477">
    <property type="entry name" value="RT_dom"/>
</dbReference>
<feature type="region of interest" description="Disordered" evidence="1">
    <location>
        <begin position="294"/>
        <end position="317"/>
    </location>
</feature>
<evidence type="ECO:0000313" key="3">
    <source>
        <dbReference type="EMBL" id="CAG9123174.1"/>
    </source>
</evidence>
<feature type="compositionally biased region" description="Acidic residues" evidence="1">
    <location>
        <begin position="304"/>
        <end position="316"/>
    </location>
</feature>
<name>A0A8S4F473_PLUXY</name>
<dbReference type="Proteomes" id="UP000653454">
    <property type="component" value="Unassembled WGS sequence"/>
</dbReference>
<sequence>MPAQIKTLGEIAVDPPPDDDVASLNAILSFMEENFPSDWRTWEIYDHSYADLFGDEIQPAVEAKLRFAIPNQDLARAFGLPSLSERSYRQARRKLCTWAIGRALIYSPHSIMQKIHDRCYSKFMDVVAKIKAKITPVRRARSSAEKSTTQNPDSPGSQQEVLRKRSLSPPAQSNRTKRRKSNSMEQGSSDHLLATVLKQQMEIFNKLLQVSVDTNQNLRSLGEQLTHDQNQNAPQDEAGLLNASFESTPDSTADVEVEPEQVSETEQDHSAPVNSASRERDLNLKISELQHELNTLRRSQQATEAEEEEEREDYDFEPTTVEKEAKFSKADPRLLKQGIECQRLGSQGWENIRYSEVQKQFQASPAFCALKTNNILANITPGWSSLSILEKFVHTLGAITNGLLQQRKIFKEVVDELPGNVRQKVGNEFLAVNCKFRKQSDDLLQYVCGRRAEVLKMRRSTYKPKNKVLASLLNDIPPTENHLFDDEKLCDAIKQQGGVYRAGQLQTHIDEWEKCGAPKTILKILAHGYRIPFKSKPVIVELNEDLMKRYQTKQSGAMSTEIQKMLSTGAIQRSKCRKGFLSTMFLRKKTDGSNRTIFNLKRLNNFVATQKFRLLNHQKIPTILGKEYHMIKIDISQAYYHVPIHVKHRPFLSLAYGGETYQMTCLPFGLSSAPSIFSKITNWLAHSFRQQGIKTIVYLDDFLIVHQDPQILQTQKDYVVQHLNLLGWTVNNQKSSIVPVKRLEYLGIVWDTGRNIKCLAEKKVVSLQLEIKAIVRKNCWSWHEAKVILGKLNFAAFVVPLGRLHCRKLQRIAVTLPEQDKYSKFKLQPHAVADLTWWVENAHKSTAIHHPTPTLFITTDAADSGWGATVNGKKFWGPWLPNQNHWHSNYKELWTVYEVLKCLGPQLKEKSLMLQSDNRTAVAYLTKEGGTKSLKLLEITTLILTLCQRRKCHITARYLPGIYNGIADGLSRLKSLPEWTLSQEATSMVFEKLGYPEIDLFATSRSAILPAYVSEEANDTQSQFVDAFSRKWEFKLGWIFPPPSMIPRVLHHLNDSKGTYLLVAPVWEKPHWKTDLLKRALRPPLLIPNLRNYLTDLRTNQPPPAVEQLNLAVWMVRAWPIM</sequence>
<reference evidence="3" key="1">
    <citation type="submission" date="2020-11" db="EMBL/GenBank/DDBJ databases">
        <authorList>
            <person name="Whiteford S."/>
        </authorList>
    </citation>
    <scope>NUCLEOTIDE SEQUENCE</scope>
</reference>
<dbReference type="InterPro" id="IPR052055">
    <property type="entry name" value="Hepadnavirus_pol/RT"/>
</dbReference>
<dbReference type="PANTHER" id="PTHR33050">
    <property type="entry name" value="REVERSE TRANSCRIPTASE DOMAIN-CONTAINING PROTEIN"/>
    <property type="match status" value="1"/>
</dbReference>